<dbReference type="GO" id="GO:0003723">
    <property type="term" value="F:RNA binding"/>
    <property type="evidence" value="ECO:0007669"/>
    <property type="project" value="UniProtKB-KW"/>
</dbReference>
<dbReference type="GO" id="GO:0051607">
    <property type="term" value="P:defense response to virus"/>
    <property type="evidence" value="ECO:0007669"/>
    <property type="project" value="UniProtKB-KW"/>
</dbReference>
<dbReference type="STRING" id="945713.IALB_1195"/>
<evidence type="ECO:0000259" key="9">
    <source>
        <dbReference type="Pfam" id="PF03787"/>
    </source>
</evidence>
<evidence type="ECO:0000256" key="6">
    <source>
        <dbReference type="ARBA" id="ARBA00022884"/>
    </source>
</evidence>
<keyword evidence="7" id="KW-0051">Antiviral defense</keyword>
<dbReference type="GO" id="GO:0016787">
    <property type="term" value="F:hydrolase activity"/>
    <property type="evidence" value="ECO:0007669"/>
    <property type="project" value="UniProtKB-KW"/>
</dbReference>
<protein>
    <recommendedName>
        <fullName evidence="2">CRISPR system Cms endoribonuclease Csm3</fullName>
    </recommendedName>
    <alternativeName>
        <fullName evidence="8">CRISPR type III A-associated RAMP protein Csm3</fullName>
    </alternativeName>
</protein>
<evidence type="ECO:0000256" key="1">
    <source>
        <dbReference type="ARBA" id="ARBA00006342"/>
    </source>
</evidence>
<comment type="similarity">
    <text evidence="1">Belongs to the CRISPR-associated Csm3 family.</text>
</comment>
<name>I0AIU9_IGNAJ</name>
<keyword evidence="4" id="KW-0255">Endonuclease</keyword>
<organism evidence="10 11">
    <name type="scientific">Ignavibacterium album (strain DSM 19864 / JCM 16511 / NBRC 101810 / Mat9-16)</name>
    <dbReference type="NCBI Taxonomy" id="945713"/>
    <lineage>
        <taxon>Bacteria</taxon>
        <taxon>Pseudomonadati</taxon>
        <taxon>Ignavibacteriota</taxon>
        <taxon>Ignavibacteria</taxon>
        <taxon>Ignavibacteriales</taxon>
        <taxon>Ignavibacteriaceae</taxon>
        <taxon>Ignavibacterium</taxon>
    </lineage>
</organism>
<dbReference type="Pfam" id="PF03787">
    <property type="entry name" value="RAMPs"/>
    <property type="match status" value="1"/>
</dbReference>
<evidence type="ECO:0000256" key="7">
    <source>
        <dbReference type="ARBA" id="ARBA00023118"/>
    </source>
</evidence>
<evidence type="ECO:0000256" key="8">
    <source>
        <dbReference type="ARBA" id="ARBA00033183"/>
    </source>
</evidence>
<reference evidence="10 11" key="1">
    <citation type="journal article" date="2012" name="Front. Microbiol.">
        <title>Complete genome of Ignavibacterium album, a metabolically versatile, flagellated, facultative anaerobe from the phylum Chlorobi.</title>
        <authorList>
            <person name="Liu Z."/>
            <person name="Frigaard N.-U."/>
            <person name="Vogl K."/>
            <person name="Iino T."/>
            <person name="Ohkuma M."/>
            <person name="Overmann J."/>
            <person name="Bryant D.A."/>
        </authorList>
    </citation>
    <scope>NUCLEOTIDE SEQUENCE [LARGE SCALE GENOMIC DNA]</scope>
    <source>
        <strain evidence="11">DSM 19864 / JCM 16511 / NBRC 101810 / Mat9-16</strain>
    </source>
</reference>
<gene>
    <name evidence="10" type="ordered locus">IALB_1195</name>
</gene>
<dbReference type="PANTHER" id="PTHR35579:SF3">
    <property type="entry name" value="CRISPR SYSTEM CMS ENDORIBONUCLEASE CSM3"/>
    <property type="match status" value="1"/>
</dbReference>
<feature type="domain" description="CRISPR type III-associated protein" evidence="9">
    <location>
        <begin position="20"/>
        <end position="243"/>
    </location>
</feature>
<evidence type="ECO:0000313" key="10">
    <source>
        <dbReference type="EMBL" id="AFH48906.1"/>
    </source>
</evidence>
<evidence type="ECO:0000256" key="2">
    <source>
        <dbReference type="ARBA" id="ARBA00022150"/>
    </source>
</evidence>
<keyword evidence="5" id="KW-0378">Hydrolase</keyword>
<dbReference type="InterPro" id="IPR005537">
    <property type="entry name" value="RAMP_III_fam"/>
</dbReference>
<dbReference type="eggNOG" id="COG1337">
    <property type="taxonomic scope" value="Bacteria"/>
</dbReference>
<dbReference type="AlphaFoldDB" id="I0AIU9"/>
<dbReference type="Proteomes" id="UP000007394">
    <property type="component" value="Chromosome"/>
</dbReference>
<dbReference type="HOGENOM" id="CLU_067743_0_0_10"/>
<dbReference type="RefSeq" id="WP_014560061.1">
    <property type="nucleotide sequence ID" value="NC_017464.1"/>
</dbReference>
<evidence type="ECO:0000313" key="11">
    <source>
        <dbReference type="Proteomes" id="UP000007394"/>
    </source>
</evidence>
<evidence type="ECO:0000256" key="3">
    <source>
        <dbReference type="ARBA" id="ARBA00022722"/>
    </source>
</evidence>
<dbReference type="EMBL" id="CP003418">
    <property type="protein sequence ID" value="AFH48906.1"/>
    <property type="molecule type" value="Genomic_DNA"/>
</dbReference>
<dbReference type="OrthoDB" id="1063910at2"/>
<dbReference type="InterPro" id="IPR013412">
    <property type="entry name" value="CRISPR-assoc_RAMP_Csm3"/>
</dbReference>
<sequence>MSNNNTNNGQLLKKILIEGTITAKTGLHIGGSSVGMSIGGADATVVRNPLTNEPYIPGSSLKGKMRSLLEKVIGQKAFQYMTDQVKYGPRTKAIKDDENLSEDEKKNISLIMGIFGTKPEDTKSKDEPVSRLIVRDCELEGIMEDNKLVTREEGGVKKLFESKNTDMPYTEVKTEVVIDRITSAATPRQLERVPAGTVFNMRMILNVYNGDDEKAMLNKIFEGLALVQNDYLGGKGTRGSGEVDIKITQLKYKDKEVYENAGNWADYSNDDFIVPEELKN</sequence>
<evidence type="ECO:0000256" key="4">
    <source>
        <dbReference type="ARBA" id="ARBA00022759"/>
    </source>
</evidence>
<dbReference type="PANTHER" id="PTHR35579">
    <property type="entry name" value="CRISPR SYSTEM CMS ENDORIBONUCLEASE CSM3"/>
    <property type="match status" value="1"/>
</dbReference>
<evidence type="ECO:0000256" key="5">
    <source>
        <dbReference type="ARBA" id="ARBA00022801"/>
    </source>
</evidence>
<dbReference type="KEGG" id="ial:IALB_1195"/>
<keyword evidence="6" id="KW-0694">RNA-binding</keyword>
<dbReference type="PATRIC" id="fig|945713.3.peg.1199"/>
<proteinExistence type="inferred from homology"/>
<dbReference type="GO" id="GO:0004519">
    <property type="term" value="F:endonuclease activity"/>
    <property type="evidence" value="ECO:0007669"/>
    <property type="project" value="UniProtKB-KW"/>
</dbReference>
<keyword evidence="11" id="KW-1185">Reference proteome</keyword>
<dbReference type="NCBIfam" id="TIGR02582">
    <property type="entry name" value="cas7_TM1809"/>
    <property type="match status" value="1"/>
</dbReference>
<accession>I0AIU9</accession>
<dbReference type="InterPro" id="IPR052216">
    <property type="entry name" value="CRISPR_Csm3_endoribonuclease"/>
</dbReference>
<keyword evidence="3" id="KW-0540">Nuclease</keyword>